<dbReference type="AlphaFoldDB" id="A0A7K0C7G4"/>
<proteinExistence type="predicted"/>
<keyword evidence="1" id="KW-0732">Signal</keyword>
<reference evidence="2 3" key="1">
    <citation type="submission" date="2019-10" db="EMBL/GenBank/DDBJ databases">
        <title>Actinomadura rubteroloni sp. nov. and Actinomadura macrotermitis sp. nov., isolated from the gut of fungus growing-termite Macrotermes natalensis.</title>
        <authorList>
            <person name="Benndorf R."/>
            <person name="Martin K."/>
            <person name="Kuefner M."/>
            <person name="De Beer W."/>
            <person name="Kaster A.-K."/>
            <person name="Vollmers J."/>
            <person name="Poulsen M."/>
            <person name="Beemelmanns C."/>
        </authorList>
    </citation>
    <scope>NUCLEOTIDE SEQUENCE [LARGE SCALE GENOMIC DNA]</scope>
    <source>
        <strain evidence="2 3">RB68</strain>
    </source>
</reference>
<protein>
    <recommendedName>
        <fullName evidence="4">Lipoprotein</fullName>
    </recommendedName>
</protein>
<evidence type="ECO:0008006" key="4">
    <source>
        <dbReference type="Google" id="ProtNLM"/>
    </source>
</evidence>
<dbReference type="OrthoDB" id="163809at2"/>
<feature type="chain" id="PRO_5029694945" description="Lipoprotein" evidence="1">
    <location>
        <begin position="21"/>
        <end position="139"/>
    </location>
</feature>
<accession>A0A7K0C7G4</accession>
<organism evidence="2 3">
    <name type="scientific">Actinomadura macrotermitis</name>
    <dbReference type="NCBI Taxonomy" id="2585200"/>
    <lineage>
        <taxon>Bacteria</taxon>
        <taxon>Bacillati</taxon>
        <taxon>Actinomycetota</taxon>
        <taxon>Actinomycetes</taxon>
        <taxon>Streptosporangiales</taxon>
        <taxon>Thermomonosporaceae</taxon>
        <taxon>Actinomadura</taxon>
    </lineage>
</organism>
<dbReference type="EMBL" id="WEGH01000006">
    <property type="protein sequence ID" value="MQY09375.1"/>
    <property type="molecule type" value="Genomic_DNA"/>
</dbReference>
<name>A0A7K0C7G4_9ACTN</name>
<evidence type="ECO:0000256" key="1">
    <source>
        <dbReference type="SAM" id="SignalP"/>
    </source>
</evidence>
<feature type="signal peptide" evidence="1">
    <location>
        <begin position="1"/>
        <end position="20"/>
    </location>
</feature>
<dbReference type="RefSeq" id="WP_153541260.1">
    <property type="nucleotide sequence ID" value="NZ_WEGH01000006.1"/>
</dbReference>
<gene>
    <name evidence="2" type="ORF">ACRB68_75010</name>
</gene>
<sequence>MAITSTLRWVPVAVALPLLAAVCGAARLTPEPERTVEPGAVFTLAPGGSARLAGTDLTVTFEGVGADSRCPVGVQCVWEGDATVKISDGAATHELHTSEGAVRSVRTHGHELELVDLTPARRADAAIEAADYRAGLRIR</sequence>
<dbReference type="Proteomes" id="UP000487268">
    <property type="component" value="Unassembled WGS sequence"/>
</dbReference>
<evidence type="ECO:0000313" key="2">
    <source>
        <dbReference type="EMBL" id="MQY09375.1"/>
    </source>
</evidence>
<evidence type="ECO:0000313" key="3">
    <source>
        <dbReference type="Proteomes" id="UP000487268"/>
    </source>
</evidence>
<comment type="caution">
    <text evidence="2">The sequence shown here is derived from an EMBL/GenBank/DDBJ whole genome shotgun (WGS) entry which is preliminary data.</text>
</comment>
<keyword evidence="3" id="KW-1185">Reference proteome</keyword>